<evidence type="ECO:0008006" key="3">
    <source>
        <dbReference type="Google" id="ProtNLM"/>
    </source>
</evidence>
<gene>
    <name evidence="2" type="ORF">S01H4_54288</name>
</gene>
<dbReference type="FunFam" id="2.30.30.140:FF:000022">
    <property type="entry name" value="Hydrogenase assembly chaperone HybG"/>
    <property type="match status" value="1"/>
</dbReference>
<dbReference type="PRINTS" id="PR00445">
    <property type="entry name" value="HUPFHYPC"/>
</dbReference>
<dbReference type="EMBL" id="BART01031224">
    <property type="protein sequence ID" value="GAH12062.1"/>
    <property type="molecule type" value="Genomic_DNA"/>
</dbReference>
<dbReference type="Pfam" id="PF01455">
    <property type="entry name" value="HupF_HypC"/>
    <property type="match status" value="1"/>
</dbReference>
<dbReference type="GO" id="GO:1902670">
    <property type="term" value="F:carbon dioxide binding"/>
    <property type="evidence" value="ECO:0007669"/>
    <property type="project" value="TreeGrafter"/>
</dbReference>
<dbReference type="PANTHER" id="PTHR35177">
    <property type="entry name" value="HYDROGENASE MATURATION FACTOR HYBG"/>
    <property type="match status" value="1"/>
</dbReference>
<comment type="similarity">
    <text evidence="1">Belongs to the HupF/HypC family.</text>
</comment>
<reference evidence="2" key="1">
    <citation type="journal article" date="2014" name="Front. Microbiol.">
        <title>High frequency of phylogenetically diverse reductive dehalogenase-homologous genes in deep subseafloor sedimentary metagenomes.</title>
        <authorList>
            <person name="Kawai M."/>
            <person name="Futagami T."/>
            <person name="Toyoda A."/>
            <person name="Takaki Y."/>
            <person name="Nishi S."/>
            <person name="Hori S."/>
            <person name="Arai W."/>
            <person name="Tsubouchi T."/>
            <person name="Morono Y."/>
            <person name="Uchiyama I."/>
            <person name="Ito T."/>
            <person name="Fujiyama A."/>
            <person name="Inagaki F."/>
            <person name="Takami H."/>
        </authorList>
    </citation>
    <scope>NUCLEOTIDE SEQUENCE</scope>
    <source>
        <strain evidence="2">Expedition CK06-06</strain>
    </source>
</reference>
<proteinExistence type="inferred from homology"/>
<dbReference type="AlphaFoldDB" id="X1CW70"/>
<name>X1CW70_9ZZZZ</name>
<dbReference type="SUPFAM" id="SSF159127">
    <property type="entry name" value="HupF/HypC-like"/>
    <property type="match status" value="1"/>
</dbReference>
<dbReference type="NCBIfam" id="TIGR00074">
    <property type="entry name" value="hypC_hupF"/>
    <property type="match status" value="1"/>
</dbReference>
<accession>X1CW70</accession>
<evidence type="ECO:0000313" key="2">
    <source>
        <dbReference type="EMBL" id="GAH12062.1"/>
    </source>
</evidence>
<evidence type="ECO:0000256" key="1">
    <source>
        <dbReference type="ARBA" id="ARBA00006018"/>
    </source>
</evidence>
<dbReference type="PANTHER" id="PTHR35177:SF2">
    <property type="entry name" value="HYDROGENASE MATURATION FACTOR HYBG"/>
    <property type="match status" value="1"/>
</dbReference>
<sequence>MTKVMCLAVPVRVISKEGDAAETEIAGVRRLVSIALTPEVKVGDYVLLHTGYAIGIVDEAEAKETLKLLEEITNLSEAHR</sequence>
<dbReference type="GO" id="GO:0051604">
    <property type="term" value="P:protein maturation"/>
    <property type="evidence" value="ECO:0007669"/>
    <property type="project" value="TreeGrafter"/>
</dbReference>
<dbReference type="Gene3D" id="2.30.30.140">
    <property type="match status" value="1"/>
</dbReference>
<protein>
    <recommendedName>
        <fullName evidence="3">Hydrogenase assembly chaperone hypC/hupF</fullName>
    </recommendedName>
</protein>
<dbReference type="GO" id="GO:0005506">
    <property type="term" value="F:iron ion binding"/>
    <property type="evidence" value="ECO:0007669"/>
    <property type="project" value="TreeGrafter"/>
</dbReference>
<comment type="caution">
    <text evidence="2">The sequence shown here is derived from an EMBL/GenBank/DDBJ whole genome shotgun (WGS) entry which is preliminary data.</text>
</comment>
<dbReference type="InterPro" id="IPR001109">
    <property type="entry name" value="Hydrogenase_HupF/HypC"/>
</dbReference>
<organism evidence="2">
    <name type="scientific">marine sediment metagenome</name>
    <dbReference type="NCBI Taxonomy" id="412755"/>
    <lineage>
        <taxon>unclassified sequences</taxon>
        <taxon>metagenomes</taxon>
        <taxon>ecological metagenomes</taxon>
    </lineage>
</organism>